<feature type="compositionally biased region" description="Basic residues" evidence="1">
    <location>
        <begin position="259"/>
        <end position="271"/>
    </location>
</feature>
<dbReference type="Gene3D" id="1.10.3090.10">
    <property type="entry name" value="cca-adding enzyme, domain 2"/>
    <property type="match status" value="1"/>
</dbReference>
<sequence>MQDLEDRIIRIIGEAETRYREDPVRMLRAVRFAAKLGFTMAEDTEGPISELGPLLTHIAPARLFDEVIKLLMSGHGQQTWQLLSDYDLVEPLFPLTHQVMQNSDDAYYPNFLSLALRNTDRRINAGKPVTPAFLYAALLWPAVREQAQHNLDMGSPEMPAWHKAMAQVLERQVKTIAIPKRFSIPMKEIWELQLRLPKRRAHRAEQVFAHPRFRAAYDFLLLREEAGEQLGGLGQWWTEYQENNPEQRVSMQDNLKNTPKPRKRRRRPPRKRTNDNS</sequence>
<dbReference type="PANTHER" id="PTHR43051">
    <property type="entry name" value="POLYNUCLEOTIDE ADENYLYLTRANSFERASE FAMILY PROTEIN"/>
    <property type="match status" value="1"/>
</dbReference>
<feature type="compositionally biased region" description="Polar residues" evidence="1">
    <location>
        <begin position="244"/>
        <end position="257"/>
    </location>
</feature>
<dbReference type="Proteomes" id="UP000005953">
    <property type="component" value="Unassembled WGS sequence"/>
</dbReference>
<dbReference type="AlphaFoldDB" id="A4BJA4"/>
<evidence type="ECO:0000256" key="1">
    <source>
        <dbReference type="SAM" id="MobiDB-lite"/>
    </source>
</evidence>
<keyword evidence="5" id="KW-1185">Reference proteome</keyword>
<evidence type="ECO:0000259" key="2">
    <source>
        <dbReference type="Pfam" id="PF12626"/>
    </source>
</evidence>
<comment type="caution">
    <text evidence="4">The sequence shown here is derived from an EMBL/GenBank/DDBJ whole genome shotgun (WGS) entry which is preliminary data.</text>
</comment>
<dbReference type="STRING" id="314283.MED297_03145"/>
<dbReference type="InterPro" id="IPR032828">
    <property type="entry name" value="PolyA_RNA-bd"/>
</dbReference>
<dbReference type="PANTHER" id="PTHR43051:SF1">
    <property type="entry name" value="POLYNUCLEOTIDE ADENYLYLTRANSFERASE FAMILY PROTEIN"/>
    <property type="match status" value="1"/>
</dbReference>
<dbReference type="InterPro" id="IPR025866">
    <property type="entry name" value="PolyA_pol_arg_C_dom"/>
</dbReference>
<dbReference type="Pfam" id="PF12626">
    <property type="entry name" value="PolyA_pol_arg_C"/>
    <property type="match status" value="1"/>
</dbReference>
<dbReference type="SUPFAM" id="SSF81891">
    <property type="entry name" value="Poly A polymerase C-terminal region-like"/>
    <property type="match status" value="1"/>
</dbReference>
<accession>A4BJA4</accession>
<proteinExistence type="predicted"/>
<evidence type="ECO:0000313" key="4">
    <source>
        <dbReference type="EMBL" id="EAR07762.1"/>
    </source>
</evidence>
<evidence type="ECO:0000313" key="5">
    <source>
        <dbReference type="Proteomes" id="UP000005953"/>
    </source>
</evidence>
<feature type="domain" description="tRNA nucleotidyltransferase/poly(A) polymerase RNA and SrmB- binding" evidence="3">
    <location>
        <begin position="37"/>
        <end position="98"/>
    </location>
</feature>
<name>A4BJA4_9GAMM</name>
<feature type="region of interest" description="Disordered" evidence="1">
    <location>
        <begin position="244"/>
        <end position="277"/>
    </location>
</feature>
<dbReference type="InterPro" id="IPR052191">
    <property type="entry name" value="tRNA_ntf/polyA_polymerase_I"/>
</dbReference>
<evidence type="ECO:0000259" key="3">
    <source>
        <dbReference type="Pfam" id="PF12627"/>
    </source>
</evidence>
<reference evidence="4 5" key="1">
    <citation type="submission" date="2006-02" db="EMBL/GenBank/DDBJ databases">
        <authorList>
            <person name="Pinhassi J."/>
            <person name="Pedros-Alio C."/>
            <person name="Ferriera S."/>
            <person name="Johnson J."/>
            <person name="Kravitz S."/>
            <person name="Halpern A."/>
            <person name="Remington K."/>
            <person name="Beeson K."/>
            <person name="Tran B."/>
            <person name="Rogers Y.-H."/>
            <person name="Friedman R."/>
            <person name="Venter J.C."/>
        </authorList>
    </citation>
    <scope>NUCLEOTIDE SEQUENCE [LARGE SCALE GENOMIC DNA]</scope>
    <source>
        <strain evidence="4 5">MED297</strain>
    </source>
</reference>
<feature type="domain" description="Polymerase A arginine-rich C-terminal" evidence="2">
    <location>
        <begin position="154"/>
        <end position="271"/>
    </location>
</feature>
<organism evidence="4 5">
    <name type="scientific">Reinekea blandensis MED297</name>
    <dbReference type="NCBI Taxonomy" id="314283"/>
    <lineage>
        <taxon>Bacteria</taxon>
        <taxon>Pseudomonadati</taxon>
        <taxon>Pseudomonadota</taxon>
        <taxon>Gammaproteobacteria</taxon>
        <taxon>Oceanospirillales</taxon>
        <taxon>Saccharospirillaceae</taxon>
        <taxon>Reinekea</taxon>
    </lineage>
</organism>
<gene>
    <name evidence="4" type="ORF">MED297_03145</name>
</gene>
<keyword evidence="4" id="KW-0808">Transferase</keyword>
<dbReference type="HOGENOM" id="CLU_090644_0_0_6"/>
<dbReference type="GO" id="GO:0016740">
    <property type="term" value="F:transferase activity"/>
    <property type="evidence" value="ECO:0007669"/>
    <property type="project" value="UniProtKB-KW"/>
</dbReference>
<protein>
    <submittedName>
        <fullName evidence="4">tRNA nucleotidyltransferase/poly(A) polymerase</fullName>
    </submittedName>
</protein>
<dbReference type="EMBL" id="AAOE01000032">
    <property type="protein sequence ID" value="EAR07762.1"/>
    <property type="molecule type" value="Genomic_DNA"/>
</dbReference>
<dbReference type="Pfam" id="PF12627">
    <property type="entry name" value="PolyA_pol_RNAbd"/>
    <property type="match status" value="1"/>
</dbReference>